<dbReference type="InterPro" id="IPR008927">
    <property type="entry name" value="6-PGluconate_DH-like_C_sf"/>
</dbReference>
<dbReference type="InterPro" id="IPR051402">
    <property type="entry name" value="KPR-Related"/>
</dbReference>
<evidence type="ECO:0000259" key="2">
    <source>
        <dbReference type="Pfam" id="PF02558"/>
    </source>
</evidence>
<feature type="compositionally biased region" description="Polar residues" evidence="1">
    <location>
        <begin position="783"/>
        <end position="801"/>
    </location>
</feature>
<dbReference type="AlphaFoldDB" id="A0A2S4W0Y6"/>
<evidence type="ECO:0000313" key="5">
    <source>
        <dbReference type="Proteomes" id="UP000238274"/>
    </source>
</evidence>
<reference evidence="4 5" key="1">
    <citation type="submission" date="2017-12" db="EMBL/GenBank/DDBJ databases">
        <title>Gene loss provides genomic basis for host adaptation in cereal stripe rust fungi.</title>
        <authorList>
            <person name="Xia C."/>
        </authorList>
    </citation>
    <scope>NUCLEOTIDE SEQUENCE [LARGE SCALE GENOMIC DNA]</scope>
    <source>
        <strain evidence="4 5">93TX-2</strain>
    </source>
</reference>
<dbReference type="InterPro" id="IPR013332">
    <property type="entry name" value="KPR_N"/>
</dbReference>
<comment type="caution">
    <text evidence="4">The sequence shown here is derived from an EMBL/GenBank/DDBJ whole genome shotgun (WGS) entry which is preliminary data.</text>
</comment>
<dbReference type="Gene3D" id="3.40.50.720">
    <property type="entry name" value="NAD(P)-binding Rossmann-like Domain"/>
    <property type="match status" value="2"/>
</dbReference>
<dbReference type="InterPro" id="IPR013328">
    <property type="entry name" value="6PGD_dom2"/>
</dbReference>
<dbReference type="VEuPathDB" id="FungiDB:PSHT_07102"/>
<feature type="domain" description="Ketopantoate reductase N-terminal" evidence="2">
    <location>
        <begin position="430"/>
        <end position="575"/>
    </location>
</feature>
<dbReference type="Pfam" id="PF08546">
    <property type="entry name" value="ApbA_C"/>
    <property type="match status" value="2"/>
</dbReference>
<dbReference type="EMBL" id="PKSM01000085">
    <property type="protein sequence ID" value="POW15408.1"/>
    <property type="molecule type" value="Genomic_DNA"/>
</dbReference>
<evidence type="ECO:0000313" key="4">
    <source>
        <dbReference type="EMBL" id="POW15408.1"/>
    </source>
</evidence>
<protein>
    <recommendedName>
        <fullName evidence="6">Ketopantoate reductase N-terminal domain-containing protein</fullName>
    </recommendedName>
</protein>
<dbReference type="PANTHER" id="PTHR21708:SF43">
    <property type="entry name" value="KETOPANTOATE REDUCTASE C-TERMINAL DOMAIN-CONTAINING PROTEIN"/>
    <property type="match status" value="1"/>
</dbReference>
<accession>A0A2S4W0Y6</accession>
<dbReference type="Pfam" id="PF02558">
    <property type="entry name" value="ApbA"/>
    <property type="match status" value="2"/>
</dbReference>
<dbReference type="PANTHER" id="PTHR21708">
    <property type="entry name" value="PROBABLE 2-DEHYDROPANTOATE 2-REDUCTASE"/>
    <property type="match status" value="1"/>
</dbReference>
<organism evidence="4 5">
    <name type="scientific">Puccinia striiformis</name>
    <dbReference type="NCBI Taxonomy" id="27350"/>
    <lineage>
        <taxon>Eukaryota</taxon>
        <taxon>Fungi</taxon>
        <taxon>Dikarya</taxon>
        <taxon>Basidiomycota</taxon>
        <taxon>Pucciniomycotina</taxon>
        <taxon>Pucciniomycetes</taxon>
        <taxon>Pucciniales</taxon>
        <taxon>Pucciniaceae</taxon>
        <taxon>Puccinia</taxon>
    </lineage>
</organism>
<reference evidence="5" key="3">
    <citation type="journal article" date="2018" name="Mol. Plant Microbe Interact.">
        <title>Genome sequence resources for the wheat stripe rust pathogen (Puccinia striiformis f. sp. tritici) and the barley stripe rust pathogen (Puccinia striiformis f. sp. hordei).</title>
        <authorList>
            <person name="Xia C."/>
            <person name="Wang M."/>
            <person name="Yin C."/>
            <person name="Cornejo O.E."/>
            <person name="Hulbert S.H."/>
            <person name="Chen X."/>
        </authorList>
    </citation>
    <scope>NUCLEOTIDE SEQUENCE [LARGE SCALE GENOMIC DNA]</scope>
    <source>
        <strain evidence="5">93TX-2</strain>
    </source>
</reference>
<dbReference type="GO" id="GO:0005737">
    <property type="term" value="C:cytoplasm"/>
    <property type="evidence" value="ECO:0007669"/>
    <property type="project" value="TreeGrafter"/>
</dbReference>
<feature type="region of interest" description="Disordered" evidence="1">
    <location>
        <begin position="765"/>
        <end position="817"/>
    </location>
</feature>
<keyword evidence="5" id="KW-1185">Reference proteome</keyword>
<dbReference type="Proteomes" id="UP000238274">
    <property type="component" value="Unassembled WGS sequence"/>
</dbReference>
<feature type="region of interest" description="Disordered" evidence="1">
    <location>
        <begin position="333"/>
        <end position="386"/>
    </location>
</feature>
<feature type="domain" description="Ketopantoate reductase C-terminal" evidence="3">
    <location>
        <begin position="683"/>
        <end position="865"/>
    </location>
</feature>
<evidence type="ECO:0000256" key="1">
    <source>
        <dbReference type="SAM" id="MobiDB-lite"/>
    </source>
</evidence>
<evidence type="ECO:0008006" key="6">
    <source>
        <dbReference type="Google" id="ProtNLM"/>
    </source>
</evidence>
<name>A0A2S4W0Y6_9BASI</name>
<proteinExistence type="predicted"/>
<gene>
    <name evidence="4" type="ORF">PSHT_07102</name>
</gene>
<reference evidence="5" key="2">
    <citation type="journal article" date="2018" name="BMC Genomics">
        <title>Genomic insights into host adaptation between the wheat stripe rust pathogen (Puccinia striiformis f. sp. tritici) and the barley stripe rust pathogen (Puccinia striiformis f. sp. hordei).</title>
        <authorList>
            <person name="Xia C."/>
            <person name="Wang M."/>
            <person name="Yin C."/>
            <person name="Cornejo O.E."/>
            <person name="Hulbert S.H."/>
            <person name="Chen X."/>
        </authorList>
    </citation>
    <scope>NUCLEOTIDE SEQUENCE [LARGE SCALE GENOMIC DNA]</scope>
    <source>
        <strain evidence="5">93TX-2</strain>
    </source>
</reference>
<evidence type="ECO:0000259" key="3">
    <source>
        <dbReference type="Pfam" id="PF08546"/>
    </source>
</evidence>
<dbReference type="SUPFAM" id="SSF48179">
    <property type="entry name" value="6-phosphogluconate dehydrogenase C-terminal domain-like"/>
    <property type="match status" value="3"/>
</dbReference>
<feature type="compositionally biased region" description="Acidic residues" evidence="1">
    <location>
        <begin position="803"/>
        <end position="814"/>
    </location>
</feature>
<feature type="domain" description="Ketopantoate reductase C-terminal" evidence="3">
    <location>
        <begin position="250"/>
        <end position="408"/>
    </location>
</feature>
<dbReference type="OrthoDB" id="3609at2759"/>
<feature type="domain" description="Ketopantoate reductase N-terminal" evidence="2">
    <location>
        <begin position="8"/>
        <end position="143"/>
    </location>
</feature>
<sequence length="866" mass="95084">MSTEPVDVLLVGLGAIGGIYSFVLERSQRCRVTAIARSKYESIQTHGLTIQSEKYGLIENWRPYRLTRSAEEAADRDYRFIENLRLESLLTEDIVFPQFYLPSSAGVVLIQNGIGIEQELAEAFPLIHIISCVSWLGANLITPPVVPGETSTPPISSTMPLGQIAPRIEHGPQDRLVFGLYEGEGFQEARFNEAHSRTCNGYAEGLLARDKTPLIGVARVEKLQNGTNDINLFLELLTAGGCEAEAVEHIQPARWAKNLFNGAYSSMCTLSRSTISQFLVPEVLPHTIPVARETMLEMLCVARALGYQEAELPAKTIDGIINFILQHYKPKGNVPETPSTLTTPPVIQETRHSESPDDAARNKGDGSAHVETAKDNDTSAGSTSFKPSMLLDVEKNRPIELEPIVGALGKNTTHRSKIYRIFMSSEPIEVLLVGLGAVGGIYAYVLERSKRCRVTAITRSLYDSMQTHGLTINSAKYGNTKNWRPYRLVRSAGEAADRNYRFIICSVKCLPDVEPTSSILAPFLLPSHQHKSSHPPPTVVLIQNGIGIEQSLAEAFPLCHIISCVAWIGANMISPPAVPEKTSHPQLKKPVGPIGPVIEHGAQDRLVFGLYEGEGFAQNYISQPHDSNPGPCNRYVEGLLAEDGSPLQGDARDGKLQSGREDVKLFLEIALAGGCEAEAQDYIQPARWAKNLWNGAFSTMCTLSRATVAQLIAPESLPYTLPAVRRTMLEILYVGRALGYGESHFPARLVDEAINFTIQNYQAKDASKDTETGDQQAKPDVNPPSTQSDLVEKLSSQSLNNDVFEDDDEEEDSDEAKKANVILKPAFKPSMLIDVEMNRPMELEPIIGAVLDRARSKAIDTPRLDL</sequence>
<feature type="compositionally biased region" description="Basic and acidic residues" evidence="1">
    <location>
        <begin position="349"/>
        <end position="377"/>
    </location>
</feature>
<feature type="compositionally biased region" description="Polar residues" evidence="1">
    <location>
        <begin position="336"/>
        <end position="345"/>
    </location>
</feature>
<dbReference type="VEuPathDB" id="FungiDB:PSTT_03799"/>
<dbReference type="InterPro" id="IPR013752">
    <property type="entry name" value="KPA_reductase"/>
</dbReference>
<dbReference type="Gene3D" id="1.10.1040.10">
    <property type="entry name" value="N-(1-d-carboxylethyl)-l-norvaline Dehydrogenase, domain 2"/>
    <property type="match status" value="2"/>
</dbReference>